<keyword evidence="1" id="KW-1185">Reference proteome</keyword>
<evidence type="ECO:0000313" key="2">
    <source>
        <dbReference type="WBParaSite" id="nRc.2.0.1.t11088-RA"/>
    </source>
</evidence>
<dbReference type="WBParaSite" id="nRc.2.0.1.t11088-RA">
    <property type="protein sequence ID" value="nRc.2.0.1.t11088-RA"/>
    <property type="gene ID" value="nRc.2.0.1.g11088"/>
</dbReference>
<protein>
    <submittedName>
        <fullName evidence="2">Uncharacterized protein</fullName>
    </submittedName>
</protein>
<evidence type="ECO:0000313" key="1">
    <source>
        <dbReference type="Proteomes" id="UP000887565"/>
    </source>
</evidence>
<name>A0A915IBD1_ROMCU</name>
<organism evidence="1 2">
    <name type="scientific">Romanomermis culicivorax</name>
    <name type="common">Nematode worm</name>
    <dbReference type="NCBI Taxonomy" id="13658"/>
    <lineage>
        <taxon>Eukaryota</taxon>
        <taxon>Metazoa</taxon>
        <taxon>Ecdysozoa</taxon>
        <taxon>Nematoda</taxon>
        <taxon>Enoplea</taxon>
        <taxon>Dorylaimia</taxon>
        <taxon>Mermithida</taxon>
        <taxon>Mermithoidea</taxon>
        <taxon>Mermithidae</taxon>
        <taxon>Romanomermis</taxon>
    </lineage>
</organism>
<sequence>MFGGARRTTQLLTLRKNFFQTCHCSLREAMAAKRLARGMVDFAKIANMVSRLRGAEGTYFKALKVPYAKELTEVMDKITKGEN</sequence>
<dbReference type="Proteomes" id="UP000887565">
    <property type="component" value="Unplaced"/>
</dbReference>
<proteinExistence type="predicted"/>
<accession>A0A915IBD1</accession>
<dbReference type="AlphaFoldDB" id="A0A915IBD1"/>
<reference evidence="2" key="1">
    <citation type="submission" date="2022-11" db="UniProtKB">
        <authorList>
            <consortium name="WormBaseParasite"/>
        </authorList>
    </citation>
    <scope>IDENTIFICATION</scope>
</reference>